<dbReference type="GO" id="GO:0004252">
    <property type="term" value="F:serine-type endopeptidase activity"/>
    <property type="evidence" value="ECO:0007669"/>
    <property type="project" value="InterPro"/>
</dbReference>
<evidence type="ECO:0000256" key="4">
    <source>
        <dbReference type="ARBA" id="ARBA00022801"/>
    </source>
</evidence>
<evidence type="ECO:0000256" key="8">
    <source>
        <dbReference type="SAM" id="SignalP"/>
    </source>
</evidence>
<keyword evidence="2" id="KW-0645">Protease</keyword>
<dbReference type="SUPFAM" id="SSF52743">
    <property type="entry name" value="Subtilisin-like"/>
    <property type="match status" value="1"/>
</dbReference>
<sequence length="723" mass="77835">MPNMRSHSCLVIVLILFSSTLNDFFAAAATKKKVYIVYMGELSKAEDEFNTESVHLGLLEQVLDTSKIIGARFYNADGIYGPDEEKSPRDIEGHGSHTASTAAGVEVKNTSLFYIAAGTVRGAVPSARIAVYKVCWNFGCNSHDIMAAFDDAIKDGVDILSVSLGSKFALSFVEDEIAIGTFHAMKEGILTSAAAGNSGPLKATATNIAPWMLTVAASSIDRRIISKVKTGNQITMVGHAVNTFPTEKTYYPIIYAGDAANNSSSNEARKCISGSLDKDLVKGKIVFCDEFSFGGGPFLAGAQGMVVLDDAGFDDFAFSYPLPATALTVDQGRKFAQYLNSTRKAVTKIYKSQAIHDPKAPYVISFSSRGGDKTVLPNVLKPDLSAPGVDILAAWSPKGTVTDIEGDKRSVMYNIVSGTSMSCPHATGAAAYVKTFHPSWSPAAIKSALMTTASPMNGSYHQEAELAYGAGQIDPLKAINPGLVYDLQKNDYIQELCNMGLSQKAIKIITGEDVTCVPVNEFKSFLNYPSFGSAVNAGISFGRYFPRTVTNVGLPNSTYKATIGLQPLLNVTVNPNVLSFKTLNEKQQFTVNVSGAAIHQDSVVSTWLLWSDGIHNRKKRVLGLKDAHVGGEAGLFVIVWVIWQGIFYGLLGLWLTDFICKLLGGQTEGDSIRQLLWRNPFGKWLKLDIGNLGRLGADGVIRDSSSHVQSTYAEDMEGSTKLG</sequence>
<organism evidence="11 12">
    <name type="scientific">Protea cynaroides</name>
    <dbReference type="NCBI Taxonomy" id="273540"/>
    <lineage>
        <taxon>Eukaryota</taxon>
        <taxon>Viridiplantae</taxon>
        <taxon>Streptophyta</taxon>
        <taxon>Embryophyta</taxon>
        <taxon>Tracheophyta</taxon>
        <taxon>Spermatophyta</taxon>
        <taxon>Magnoliopsida</taxon>
        <taxon>Proteales</taxon>
        <taxon>Proteaceae</taxon>
        <taxon>Protea</taxon>
    </lineage>
</organism>
<keyword evidence="7" id="KW-0472">Membrane</keyword>
<dbReference type="GO" id="GO:0006508">
    <property type="term" value="P:proteolysis"/>
    <property type="evidence" value="ECO:0007669"/>
    <property type="project" value="UniProtKB-KW"/>
</dbReference>
<protein>
    <recommendedName>
        <fullName evidence="13">Cucumisin</fullName>
    </recommendedName>
</protein>
<dbReference type="Gene3D" id="3.40.50.200">
    <property type="entry name" value="Peptidase S8/S53 domain"/>
    <property type="match status" value="1"/>
</dbReference>
<dbReference type="OrthoDB" id="206201at2759"/>
<dbReference type="InterPro" id="IPR045051">
    <property type="entry name" value="SBT"/>
</dbReference>
<keyword evidence="5" id="KW-0720">Serine protease</keyword>
<dbReference type="PROSITE" id="PS00138">
    <property type="entry name" value="SUBTILASE_SER"/>
    <property type="match status" value="1"/>
</dbReference>
<comment type="similarity">
    <text evidence="1 6">Belongs to the peptidase S8 family.</text>
</comment>
<evidence type="ECO:0000256" key="2">
    <source>
        <dbReference type="ARBA" id="ARBA00022670"/>
    </source>
</evidence>
<proteinExistence type="inferred from homology"/>
<comment type="caution">
    <text evidence="6">Lacks conserved residue(s) required for the propagation of feature annotation.</text>
</comment>
<dbReference type="Pfam" id="PF17766">
    <property type="entry name" value="fn3_6"/>
    <property type="match status" value="1"/>
</dbReference>
<dbReference type="InterPro" id="IPR000209">
    <property type="entry name" value="Peptidase_S8/S53_dom"/>
</dbReference>
<keyword evidence="3 8" id="KW-0732">Signal</keyword>
<evidence type="ECO:0000256" key="1">
    <source>
        <dbReference type="ARBA" id="ARBA00011073"/>
    </source>
</evidence>
<feature type="transmembrane region" description="Helical" evidence="7">
    <location>
        <begin position="633"/>
        <end position="655"/>
    </location>
</feature>
<keyword evidence="4" id="KW-0378">Hydrolase</keyword>
<evidence type="ECO:0000259" key="9">
    <source>
        <dbReference type="Pfam" id="PF00082"/>
    </source>
</evidence>
<accession>A0A9Q0QTU4</accession>
<keyword evidence="12" id="KW-1185">Reference proteome</keyword>
<feature type="signal peptide" evidence="8">
    <location>
        <begin position="1"/>
        <end position="22"/>
    </location>
</feature>
<dbReference type="Gene3D" id="2.60.40.2310">
    <property type="match status" value="1"/>
</dbReference>
<comment type="caution">
    <text evidence="11">The sequence shown here is derived from an EMBL/GenBank/DDBJ whole genome shotgun (WGS) entry which is preliminary data.</text>
</comment>
<evidence type="ECO:0000256" key="7">
    <source>
        <dbReference type="SAM" id="Phobius"/>
    </source>
</evidence>
<keyword evidence="7" id="KW-0812">Transmembrane</keyword>
<evidence type="ECO:0000259" key="10">
    <source>
        <dbReference type="Pfam" id="PF17766"/>
    </source>
</evidence>
<dbReference type="PANTHER" id="PTHR10795">
    <property type="entry name" value="PROPROTEIN CONVERTASE SUBTILISIN/KEXIN"/>
    <property type="match status" value="1"/>
</dbReference>
<dbReference type="Pfam" id="PF00082">
    <property type="entry name" value="Peptidase_S8"/>
    <property type="match status" value="1"/>
</dbReference>
<dbReference type="InterPro" id="IPR041469">
    <property type="entry name" value="Subtilisin-like_FN3"/>
</dbReference>
<keyword evidence="7" id="KW-1133">Transmembrane helix</keyword>
<evidence type="ECO:0000313" key="12">
    <source>
        <dbReference type="Proteomes" id="UP001141806"/>
    </source>
</evidence>
<gene>
    <name evidence="11" type="ORF">NE237_004959</name>
</gene>
<name>A0A9Q0QTU4_9MAGN</name>
<feature type="domain" description="Subtilisin-like protease fibronectin type-III" evidence="10">
    <location>
        <begin position="526"/>
        <end position="616"/>
    </location>
</feature>
<dbReference type="PRINTS" id="PR00723">
    <property type="entry name" value="SUBTILISIN"/>
</dbReference>
<dbReference type="CDD" id="cd02120">
    <property type="entry name" value="PA_subtilisin_like"/>
    <property type="match status" value="1"/>
</dbReference>
<dbReference type="InterPro" id="IPR023828">
    <property type="entry name" value="Peptidase_S8_Ser-AS"/>
</dbReference>
<feature type="domain" description="Peptidase S8/S53" evidence="9">
    <location>
        <begin position="81"/>
        <end position="468"/>
    </location>
</feature>
<dbReference type="AlphaFoldDB" id="A0A9Q0QTU4"/>
<evidence type="ECO:0000313" key="11">
    <source>
        <dbReference type="EMBL" id="KAJ4971860.1"/>
    </source>
</evidence>
<dbReference type="EMBL" id="JAMYWD010000005">
    <property type="protein sequence ID" value="KAJ4971860.1"/>
    <property type="molecule type" value="Genomic_DNA"/>
</dbReference>
<dbReference type="PROSITE" id="PS51892">
    <property type="entry name" value="SUBTILASE"/>
    <property type="match status" value="1"/>
</dbReference>
<dbReference type="InterPro" id="IPR015500">
    <property type="entry name" value="Peptidase_S8_subtilisin-rel"/>
</dbReference>
<evidence type="ECO:0000256" key="3">
    <source>
        <dbReference type="ARBA" id="ARBA00022729"/>
    </source>
</evidence>
<dbReference type="InterPro" id="IPR036852">
    <property type="entry name" value="Peptidase_S8/S53_dom_sf"/>
</dbReference>
<evidence type="ECO:0000256" key="6">
    <source>
        <dbReference type="PROSITE-ProRule" id="PRU01240"/>
    </source>
</evidence>
<dbReference type="Gene3D" id="3.50.30.30">
    <property type="match status" value="1"/>
</dbReference>
<evidence type="ECO:0000256" key="5">
    <source>
        <dbReference type="ARBA" id="ARBA00022825"/>
    </source>
</evidence>
<evidence type="ECO:0008006" key="13">
    <source>
        <dbReference type="Google" id="ProtNLM"/>
    </source>
</evidence>
<reference evidence="11" key="1">
    <citation type="journal article" date="2023" name="Plant J.">
        <title>The genome of the king protea, Protea cynaroides.</title>
        <authorList>
            <person name="Chang J."/>
            <person name="Duong T.A."/>
            <person name="Schoeman C."/>
            <person name="Ma X."/>
            <person name="Roodt D."/>
            <person name="Barker N."/>
            <person name="Li Z."/>
            <person name="Van de Peer Y."/>
            <person name="Mizrachi E."/>
        </authorList>
    </citation>
    <scope>NUCLEOTIDE SEQUENCE</scope>
    <source>
        <tissue evidence="11">Young leaves</tissue>
    </source>
</reference>
<feature type="chain" id="PRO_5040242473" description="Cucumisin" evidence="8">
    <location>
        <begin position="23"/>
        <end position="723"/>
    </location>
</feature>
<dbReference type="Proteomes" id="UP001141806">
    <property type="component" value="Unassembled WGS sequence"/>
</dbReference>